<dbReference type="PANTHER" id="PTHR23028:SF53">
    <property type="entry name" value="ACYL_TRANSF_3 DOMAIN-CONTAINING PROTEIN"/>
    <property type="match status" value="1"/>
</dbReference>
<proteinExistence type="predicted"/>
<keyword evidence="3" id="KW-0808">Transferase</keyword>
<dbReference type="Pfam" id="PF01757">
    <property type="entry name" value="Acyl_transf_3"/>
    <property type="match status" value="1"/>
</dbReference>
<keyword evidence="3" id="KW-0012">Acyltransferase</keyword>
<protein>
    <submittedName>
        <fullName evidence="3">Acyltransferase</fullName>
    </submittedName>
</protein>
<feature type="transmembrane region" description="Helical" evidence="1">
    <location>
        <begin position="25"/>
        <end position="45"/>
    </location>
</feature>
<reference evidence="3" key="1">
    <citation type="journal article" date="2014" name="Int. J. Syst. Evol. Microbiol.">
        <title>Complete genome of a new Firmicutes species belonging to the dominant human colonic microbiota ('Ruminococcus bicirculans') reveals two chromosomes and a selective capacity to utilize plant glucans.</title>
        <authorList>
            <consortium name="NISC Comparative Sequencing Program"/>
            <person name="Wegmann U."/>
            <person name="Louis P."/>
            <person name="Goesmann A."/>
            <person name="Henrissat B."/>
            <person name="Duncan S.H."/>
            <person name="Flint H.J."/>
        </authorList>
    </citation>
    <scope>NUCLEOTIDE SEQUENCE</scope>
    <source>
        <strain evidence="3">NBRC 108216</strain>
    </source>
</reference>
<dbReference type="EMBL" id="BSNJ01000001">
    <property type="protein sequence ID" value="GLQ19382.1"/>
    <property type="molecule type" value="Genomic_DNA"/>
</dbReference>
<organism evidence="3 4">
    <name type="scientific">Algimonas porphyrae</name>
    <dbReference type="NCBI Taxonomy" id="1128113"/>
    <lineage>
        <taxon>Bacteria</taxon>
        <taxon>Pseudomonadati</taxon>
        <taxon>Pseudomonadota</taxon>
        <taxon>Alphaproteobacteria</taxon>
        <taxon>Maricaulales</taxon>
        <taxon>Robiginitomaculaceae</taxon>
        <taxon>Algimonas</taxon>
    </lineage>
</organism>
<evidence type="ECO:0000256" key="1">
    <source>
        <dbReference type="SAM" id="Phobius"/>
    </source>
</evidence>
<feature type="domain" description="Acyltransferase 3" evidence="2">
    <location>
        <begin position="29"/>
        <end position="340"/>
    </location>
</feature>
<feature type="transmembrane region" description="Helical" evidence="1">
    <location>
        <begin position="246"/>
        <end position="263"/>
    </location>
</feature>
<keyword evidence="4" id="KW-1185">Reference proteome</keyword>
<dbReference type="Proteomes" id="UP001161390">
    <property type="component" value="Unassembled WGS sequence"/>
</dbReference>
<dbReference type="GO" id="GO:0016746">
    <property type="term" value="F:acyltransferase activity"/>
    <property type="evidence" value="ECO:0007669"/>
    <property type="project" value="UniProtKB-KW"/>
</dbReference>
<reference evidence="3" key="2">
    <citation type="submission" date="2023-01" db="EMBL/GenBank/DDBJ databases">
        <title>Draft genome sequence of Algimonas porphyrae strain NBRC 108216.</title>
        <authorList>
            <person name="Sun Q."/>
            <person name="Mori K."/>
        </authorList>
    </citation>
    <scope>NUCLEOTIDE SEQUENCE</scope>
    <source>
        <strain evidence="3">NBRC 108216</strain>
    </source>
</reference>
<evidence type="ECO:0000313" key="4">
    <source>
        <dbReference type="Proteomes" id="UP001161390"/>
    </source>
</evidence>
<gene>
    <name evidence="3" type="primary">nodX</name>
    <name evidence="3" type="ORF">GCM10007854_03370</name>
</gene>
<feature type="transmembrane region" description="Helical" evidence="1">
    <location>
        <begin position="99"/>
        <end position="118"/>
    </location>
</feature>
<feature type="transmembrane region" description="Helical" evidence="1">
    <location>
        <begin position="269"/>
        <end position="286"/>
    </location>
</feature>
<accession>A0ABQ5UXE4</accession>
<evidence type="ECO:0000259" key="2">
    <source>
        <dbReference type="Pfam" id="PF01757"/>
    </source>
</evidence>
<evidence type="ECO:0000313" key="3">
    <source>
        <dbReference type="EMBL" id="GLQ19382.1"/>
    </source>
</evidence>
<sequence>MEPTMDISRKRFGRPVSIRDGHDNFFTPLRLLFALLVVIGHAYAVGKGSPDAEPQLFLSYTFSYMAVNLFFITSGFLVTKSMLYRGDPTLFTASRLIRIYPALIVHVLFVVFIVGTFMSDLPLWAYLSHPDVLSQPIRVLSFFNTDMILPGVFADNGEPYASAPLWTLRFEMLCYIGTVLAFTLGLMRRKWMLLAQFVVPSIIWIVGQQSGTFEHLPASLENMIRFAIAYGLGTAIYAYRDRITVSLWMIPALALLCWLIRDIEAVEVTMNLMLAAFVMWAAFLHAPRFDALKRLPDMSYGLYIYHWVILQTAMALWPGLSVIALFAIALPITLGLAWLSWIWIEKPALARKGPFSDWLRFGREPKPFDRNAVLID</sequence>
<feature type="transmembrane region" description="Helical" evidence="1">
    <location>
        <begin position="166"/>
        <end position="186"/>
    </location>
</feature>
<keyword evidence="1" id="KW-0812">Transmembrane</keyword>
<dbReference type="PANTHER" id="PTHR23028">
    <property type="entry name" value="ACETYLTRANSFERASE"/>
    <property type="match status" value="1"/>
</dbReference>
<dbReference type="InterPro" id="IPR050879">
    <property type="entry name" value="Acyltransferase_3"/>
</dbReference>
<comment type="caution">
    <text evidence="3">The sequence shown here is derived from an EMBL/GenBank/DDBJ whole genome shotgun (WGS) entry which is preliminary data.</text>
</comment>
<feature type="transmembrane region" description="Helical" evidence="1">
    <location>
        <begin position="298"/>
        <end position="317"/>
    </location>
</feature>
<feature type="transmembrane region" description="Helical" evidence="1">
    <location>
        <begin position="323"/>
        <end position="344"/>
    </location>
</feature>
<keyword evidence="1" id="KW-1133">Transmembrane helix</keyword>
<dbReference type="InterPro" id="IPR002656">
    <property type="entry name" value="Acyl_transf_3_dom"/>
</dbReference>
<feature type="transmembrane region" description="Helical" evidence="1">
    <location>
        <begin position="57"/>
        <end position="78"/>
    </location>
</feature>
<name>A0ABQ5UXE4_9PROT</name>
<keyword evidence="1" id="KW-0472">Membrane</keyword>